<dbReference type="Proteomes" id="UP000887580">
    <property type="component" value="Unplaced"/>
</dbReference>
<name>A0AC35FT31_9BILA</name>
<accession>A0AC35FT31</accession>
<organism evidence="1 2">
    <name type="scientific">Panagrolaimus sp. PS1159</name>
    <dbReference type="NCBI Taxonomy" id="55785"/>
    <lineage>
        <taxon>Eukaryota</taxon>
        <taxon>Metazoa</taxon>
        <taxon>Ecdysozoa</taxon>
        <taxon>Nematoda</taxon>
        <taxon>Chromadorea</taxon>
        <taxon>Rhabditida</taxon>
        <taxon>Tylenchina</taxon>
        <taxon>Panagrolaimomorpha</taxon>
        <taxon>Panagrolaimoidea</taxon>
        <taxon>Panagrolaimidae</taxon>
        <taxon>Panagrolaimus</taxon>
    </lineage>
</organism>
<evidence type="ECO:0000313" key="2">
    <source>
        <dbReference type="WBParaSite" id="PS1159_v2.g20151.t1"/>
    </source>
</evidence>
<protein>
    <submittedName>
        <fullName evidence="2">BACK domain-containing protein</fullName>
    </submittedName>
</protein>
<dbReference type="WBParaSite" id="PS1159_v2.g20151.t1">
    <property type="protein sequence ID" value="PS1159_v2.g20151.t1"/>
    <property type="gene ID" value="PS1159_v2.g20151"/>
</dbReference>
<sequence>MLFGAWAKNEPIPITSHSFDDFKEFLTFFYLGQCNINMENVMAIVDLAESYNVQILKEKCDQFLTNAKPTVENVFNICELLKTYSLQNALTNLYEFVAINAATLLMSQSQSFLETKKDIVMDIVKMERLVIKEEDLFKSVYKWAEYQSQKDEKENPSWIKEDPLELSDILPHIRFPIMNIEFLHSDVVPLGYLFSSFTELSLILRDADVFQKTKTVAQPVSKYLHTFRKSFNLEFTDNKGNVAHAYLQDLEFIERLNNENRNYSRCHYDLWLSNAFYNGNGVYISNECFWQIDVPNSVKNDVLFDLNLCKIYVIRNNQGKLGLKDFSIKSDEISNPRMARMSQRFLRNFDAYAPQNPGRDSFEGETIARVFCENENFNAGQGCNLKVI</sequence>
<reference evidence="2" key="1">
    <citation type="submission" date="2022-11" db="UniProtKB">
        <authorList>
            <consortium name="WormBaseParasite"/>
        </authorList>
    </citation>
    <scope>IDENTIFICATION</scope>
</reference>
<evidence type="ECO:0000313" key="1">
    <source>
        <dbReference type="Proteomes" id="UP000887580"/>
    </source>
</evidence>
<proteinExistence type="predicted"/>